<gene>
    <name evidence="2" type="ORF">NC661_03165</name>
</gene>
<accession>A0A9X3WGK2</accession>
<dbReference type="CDD" id="cd00338">
    <property type="entry name" value="Ser_Recombinase"/>
    <property type="match status" value="1"/>
</dbReference>
<dbReference type="RefSeq" id="WP_259869934.1">
    <property type="nucleotide sequence ID" value="NZ_JAMQJZ010000002.1"/>
</dbReference>
<dbReference type="SMART" id="SM00857">
    <property type="entry name" value="Resolvase"/>
    <property type="match status" value="1"/>
</dbReference>
<reference evidence="2" key="1">
    <citation type="submission" date="2022-06" db="EMBL/GenBank/DDBJ databases">
        <title>Aquibacillus sp. a new bacterium isolated from soil saline samples.</title>
        <authorList>
            <person name="Galisteo C."/>
            <person name="De La Haba R."/>
            <person name="Sanchez-Porro C."/>
            <person name="Ventosa A."/>
        </authorList>
    </citation>
    <scope>NUCLEOTIDE SEQUENCE</scope>
    <source>
        <strain evidence="2">JCM 12387</strain>
    </source>
</reference>
<dbReference type="GO" id="GO:0000150">
    <property type="term" value="F:DNA strand exchange activity"/>
    <property type="evidence" value="ECO:0007669"/>
    <property type="project" value="InterPro"/>
</dbReference>
<protein>
    <submittedName>
        <fullName evidence="2">Recombinase family protein</fullName>
    </submittedName>
</protein>
<dbReference type="InterPro" id="IPR006119">
    <property type="entry name" value="Resolv_N"/>
</dbReference>
<dbReference type="InterPro" id="IPR036162">
    <property type="entry name" value="Resolvase-like_N_sf"/>
</dbReference>
<dbReference type="Gene3D" id="3.40.50.1390">
    <property type="entry name" value="Resolvase, N-terminal catalytic domain"/>
    <property type="match status" value="1"/>
</dbReference>
<evidence type="ECO:0000313" key="3">
    <source>
        <dbReference type="Proteomes" id="UP001145072"/>
    </source>
</evidence>
<keyword evidence="3" id="KW-1185">Reference proteome</keyword>
<feature type="domain" description="Resolvase/invertase-type recombinase catalytic" evidence="1">
    <location>
        <begin position="8"/>
        <end position="127"/>
    </location>
</feature>
<evidence type="ECO:0000259" key="1">
    <source>
        <dbReference type="SMART" id="SM00857"/>
    </source>
</evidence>
<dbReference type="AlphaFoldDB" id="A0A9X3WGK2"/>
<dbReference type="SUPFAM" id="SSF53041">
    <property type="entry name" value="Resolvase-like"/>
    <property type="match status" value="1"/>
</dbReference>
<comment type="caution">
    <text evidence="2">The sequence shown here is derived from an EMBL/GenBank/DDBJ whole genome shotgun (WGS) entry which is preliminary data.</text>
</comment>
<proteinExistence type="predicted"/>
<organism evidence="2 3">
    <name type="scientific">Aquibacillus koreensis</name>
    <dbReference type="NCBI Taxonomy" id="279446"/>
    <lineage>
        <taxon>Bacteria</taxon>
        <taxon>Bacillati</taxon>
        <taxon>Bacillota</taxon>
        <taxon>Bacilli</taxon>
        <taxon>Bacillales</taxon>
        <taxon>Bacillaceae</taxon>
        <taxon>Aquibacillus</taxon>
    </lineage>
</organism>
<dbReference type="GO" id="GO:0003677">
    <property type="term" value="F:DNA binding"/>
    <property type="evidence" value="ECO:0007669"/>
    <property type="project" value="InterPro"/>
</dbReference>
<evidence type="ECO:0000313" key="2">
    <source>
        <dbReference type="EMBL" id="MDC3419360.1"/>
    </source>
</evidence>
<sequence length="230" mass="25842">MLKPLRTAVGYIRTASLELNTEDIVQLRKEDIATYCTKQGILIEEIIEDRGSSGLSPLISRVGGGTLIDYIIKGEADCIIVHHLYELSRDSEELLSFLKIINEKEITLIDLSVLNSKCLNLKMNGEVCQVKNLTTLYNEGGIVLDNKMNSYHIGEITGSFGINVAGLDVWFDEGELVYVLAEIFDEEDSDCILWYAIMQPVSKDVIRINSDFIKVKSRGNVMRFPHYSGE</sequence>
<dbReference type="Proteomes" id="UP001145072">
    <property type="component" value="Unassembled WGS sequence"/>
</dbReference>
<dbReference type="Pfam" id="PF00239">
    <property type="entry name" value="Resolvase"/>
    <property type="match status" value="1"/>
</dbReference>
<name>A0A9X3WGK2_9BACI</name>
<dbReference type="EMBL" id="JAMQJZ010000002">
    <property type="protein sequence ID" value="MDC3419360.1"/>
    <property type="molecule type" value="Genomic_DNA"/>
</dbReference>